<comment type="caution">
    <text evidence="10">The sequence shown here is derived from an EMBL/GenBank/DDBJ whole genome shotgun (WGS) entry which is preliminary data.</text>
</comment>
<keyword evidence="4" id="KW-1003">Cell membrane</keyword>
<reference evidence="10" key="1">
    <citation type="submission" date="2019-08" db="EMBL/GenBank/DDBJ databases">
        <authorList>
            <person name="Kucharzyk K."/>
            <person name="Murdoch R.W."/>
            <person name="Higgins S."/>
            <person name="Loffler F."/>
        </authorList>
    </citation>
    <scope>NUCLEOTIDE SEQUENCE</scope>
</reference>
<evidence type="ECO:0000256" key="8">
    <source>
        <dbReference type="SAM" id="Phobius"/>
    </source>
</evidence>
<evidence type="ECO:0000256" key="1">
    <source>
        <dbReference type="ARBA" id="ARBA00004651"/>
    </source>
</evidence>
<dbReference type="Pfam" id="PF12698">
    <property type="entry name" value="ABC2_membrane_3"/>
    <property type="match status" value="1"/>
</dbReference>
<dbReference type="GO" id="GO:0005886">
    <property type="term" value="C:plasma membrane"/>
    <property type="evidence" value="ECO:0007669"/>
    <property type="project" value="UniProtKB-SubCell"/>
</dbReference>
<dbReference type="GO" id="GO:0140359">
    <property type="term" value="F:ABC-type transporter activity"/>
    <property type="evidence" value="ECO:0007669"/>
    <property type="project" value="InterPro"/>
</dbReference>
<evidence type="ECO:0000256" key="4">
    <source>
        <dbReference type="ARBA" id="ARBA00022475"/>
    </source>
</evidence>
<protein>
    <submittedName>
        <fullName evidence="10">Putative multidrug ABC transporter permease YbhR</fullName>
    </submittedName>
</protein>
<feature type="transmembrane region" description="Helical" evidence="8">
    <location>
        <begin position="259"/>
        <end position="279"/>
    </location>
</feature>
<accession>A0A645B5M6</accession>
<feature type="transmembrane region" description="Helical" evidence="8">
    <location>
        <begin position="291"/>
        <end position="310"/>
    </location>
</feature>
<keyword evidence="7 8" id="KW-0472">Membrane</keyword>
<dbReference type="Gene3D" id="3.40.1710.10">
    <property type="entry name" value="abc type-2 transporter like domain"/>
    <property type="match status" value="1"/>
</dbReference>
<dbReference type="PANTHER" id="PTHR30294:SF29">
    <property type="entry name" value="MULTIDRUG ABC TRANSPORTER PERMEASE YBHS-RELATED"/>
    <property type="match status" value="1"/>
</dbReference>
<dbReference type="EMBL" id="VSSQ01017956">
    <property type="protein sequence ID" value="MPM60735.1"/>
    <property type="molecule type" value="Genomic_DNA"/>
</dbReference>
<evidence type="ECO:0000259" key="9">
    <source>
        <dbReference type="PROSITE" id="PS51012"/>
    </source>
</evidence>
<feature type="domain" description="ABC transmembrane type-2" evidence="9">
    <location>
        <begin position="132"/>
        <end position="371"/>
    </location>
</feature>
<feature type="transmembrane region" description="Helical" evidence="8">
    <location>
        <begin position="179"/>
        <end position="203"/>
    </location>
</feature>
<evidence type="ECO:0000256" key="5">
    <source>
        <dbReference type="ARBA" id="ARBA00022692"/>
    </source>
</evidence>
<evidence type="ECO:0000256" key="2">
    <source>
        <dbReference type="ARBA" id="ARBA00007783"/>
    </source>
</evidence>
<dbReference type="PANTHER" id="PTHR30294">
    <property type="entry name" value="MEMBRANE COMPONENT OF ABC TRANSPORTER YHHJ-RELATED"/>
    <property type="match status" value="1"/>
</dbReference>
<feature type="transmembrane region" description="Helical" evidence="8">
    <location>
        <begin position="349"/>
        <end position="368"/>
    </location>
</feature>
<dbReference type="AlphaFoldDB" id="A0A645B5M6"/>
<comment type="similarity">
    <text evidence="2">Belongs to the ABC-2 integral membrane protein family.</text>
</comment>
<feature type="transmembrane region" description="Helical" evidence="8">
    <location>
        <begin position="20"/>
        <end position="40"/>
    </location>
</feature>
<proteinExistence type="inferred from homology"/>
<evidence type="ECO:0000256" key="6">
    <source>
        <dbReference type="ARBA" id="ARBA00022989"/>
    </source>
</evidence>
<gene>
    <name evidence="10" type="primary">ybhR_26</name>
    <name evidence="10" type="ORF">SDC9_107587</name>
</gene>
<dbReference type="InterPro" id="IPR051449">
    <property type="entry name" value="ABC-2_transporter_component"/>
</dbReference>
<evidence type="ECO:0000256" key="7">
    <source>
        <dbReference type="ARBA" id="ARBA00023136"/>
    </source>
</evidence>
<sequence>MSQLKYLIEKEFKQISRNAIIPKMIVLYPVLVLLIFPWAINFEVKNIQIHVVDNARSVYSQRLINKIDASAYFILTGVSTRYNDAISDIEKEKADIVLEIPASFDTDMVKERRAKVMISANAVNSTQGLLGNNYLTQIINDYSQELRTELFPASELSDASHIDAVTDYRYNKRLDYKTFMLPAFIVLMMTLICGILPSLNIVIEKETGTIQQINATPVSKFNFILAKLIPYWIIGLVILTLSFLVTWVIYGLLPSGSFATLYISAVVFLLGITGLGIIISNYSDTLQQSMFLVMFFILIIILLSGMFTPVSAMPGWAQAVAYANPLTYFIEIMRLVYLKGSALPDLFKPLMWLTGFAVFFNTWAVLSYKKRG</sequence>
<feature type="transmembrane region" description="Helical" evidence="8">
    <location>
        <begin position="229"/>
        <end position="253"/>
    </location>
</feature>
<dbReference type="InterPro" id="IPR047817">
    <property type="entry name" value="ABC2_TM_bact-type"/>
</dbReference>
<keyword evidence="3" id="KW-0813">Transport</keyword>
<evidence type="ECO:0000256" key="3">
    <source>
        <dbReference type="ARBA" id="ARBA00022448"/>
    </source>
</evidence>
<dbReference type="PROSITE" id="PS51012">
    <property type="entry name" value="ABC_TM2"/>
    <property type="match status" value="1"/>
</dbReference>
<name>A0A645B5M6_9ZZZZ</name>
<comment type="subcellular location">
    <subcellularLocation>
        <location evidence="1">Cell membrane</location>
        <topology evidence="1">Multi-pass membrane protein</topology>
    </subcellularLocation>
</comment>
<organism evidence="10">
    <name type="scientific">bioreactor metagenome</name>
    <dbReference type="NCBI Taxonomy" id="1076179"/>
    <lineage>
        <taxon>unclassified sequences</taxon>
        <taxon>metagenomes</taxon>
        <taxon>ecological metagenomes</taxon>
    </lineage>
</organism>
<keyword evidence="6 8" id="KW-1133">Transmembrane helix</keyword>
<keyword evidence="5 8" id="KW-0812">Transmembrane</keyword>
<evidence type="ECO:0000313" key="10">
    <source>
        <dbReference type="EMBL" id="MPM60735.1"/>
    </source>
</evidence>
<dbReference type="InterPro" id="IPR013525">
    <property type="entry name" value="ABC2_TM"/>
</dbReference>